<dbReference type="InterPro" id="IPR002528">
    <property type="entry name" value="MATE_fam"/>
</dbReference>
<feature type="transmembrane region" description="Helical" evidence="6">
    <location>
        <begin position="415"/>
        <end position="438"/>
    </location>
</feature>
<sequence>MSLMMTKNEQKFRYAKPWITILYFCLPTVLIMVIQGAYNILDKELALVYATPDLMHDSWYVNQYNIINHFYGPDVVTIIPYNEMRSFINVATQYSMQVNNLILAFSIMIGLGCAMNFSIAYGQRNSQKMKEIAGNGFATTTIFSIMVAFIIFCIIFPQWHAILITSQMGSYYNPITEQLCWSYLYPLLLSTPLMFLSYWFLSMLRSEGKMNWVIMSIVTSVLINCAGSIFFMKVCHLKMVGSMLGTVLSYFVQFVWGVILIFCFKHSNARFSKYDLFFIKWNNVVNFMKAGLPNFIISLSFMLTSYVATSLAVLLPNQKYENNIAILQQLIAAINPWITFIISVGFGLTQGARSIIAYNYGAEKYNRIWQVLKRVSLVLIIWFCLIFILIMIFASDMIKLFAFPGQDAAQYHWWVGIYFMAYPTCSLTFICLTLFQGINKSMMATFTNSLRSVVIALPCLAIGYGISIATGNPIWFFILIGLTDFICAGILIPILWFYWKKYHHQLIDTPDNFNLQDVVFVKKVTNV</sequence>
<gene>
    <name evidence="7" type="ORF">SERIO_v1c05170</name>
</gene>
<dbReference type="InterPro" id="IPR051327">
    <property type="entry name" value="MATE_MepA_subfamily"/>
</dbReference>
<keyword evidence="8" id="KW-1185">Reference proteome</keyword>
<keyword evidence="4 6" id="KW-1133">Transmembrane helix</keyword>
<dbReference type="AlphaFoldDB" id="A0A0H3XJQ3"/>
<dbReference type="PATRIC" id="fig|743698.3.peg.516"/>
<feature type="transmembrane region" description="Helical" evidence="6">
    <location>
        <begin position="243"/>
        <end position="264"/>
    </location>
</feature>
<dbReference type="EMBL" id="CP011856">
    <property type="protein sequence ID" value="AKM54091.1"/>
    <property type="molecule type" value="Genomic_DNA"/>
</dbReference>
<dbReference type="GO" id="GO:0015297">
    <property type="term" value="F:antiporter activity"/>
    <property type="evidence" value="ECO:0007669"/>
    <property type="project" value="InterPro"/>
</dbReference>
<reference evidence="8" key="2">
    <citation type="submission" date="2015-06" db="EMBL/GenBank/DDBJ databases">
        <title>Complete genome sequence of Spiroplasma eriocheiris TDA-040725-5 (DSM 21848).</title>
        <authorList>
            <person name="Lo W.-S."/>
            <person name="Kuo C.-H."/>
        </authorList>
    </citation>
    <scope>NUCLEOTIDE SEQUENCE [LARGE SCALE GENOMIC DNA]</scope>
    <source>
        <strain evidence="8">TDA-040725-5</strain>
    </source>
</reference>
<feature type="transmembrane region" description="Helical" evidence="6">
    <location>
        <begin position="183"/>
        <end position="201"/>
    </location>
</feature>
<accession>A0A0H3XJQ3</accession>
<feature type="transmembrane region" description="Helical" evidence="6">
    <location>
        <begin position="142"/>
        <end position="163"/>
    </location>
</feature>
<evidence type="ECO:0000256" key="1">
    <source>
        <dbReference type="ARBA" id="ARBA00004651"/>
    </source>
</evidence>
<dbReference type="Pfam" id="PF01554">
    <property type="entry name" value="MatE"/>
    <property type="match status" value="2"/>
</dbReference>
<feature type="transmembrane region" description="Helical" evidence="6">
    <location>
        <begin position="21"/>
        <end position="41"/>
    </location>
</feature>
<evidence type="ECO:0000313" key="7">
    <source>
        <dbReference type="EMBL" id="AKM54091.1"/>
    </source>
</evidence>
<evidence type="ECO:0000256" key="4">
    <source>
        <dbReference type="ARBA" id="ARBA00022989"/>
    </source>
</evidence>
<dbReference type="Proteomes" id="UP000035661">
    <property type="component" value="Chromosome"/>
</dbReference>
<dbReference type="PANTHER" id="PTHR43823">
    <property type="entry name" value="SPORULATION PROTEIN YKVU"/>
    <property type="match status" value="1"/>
</dbReference>
<keyword evidence="3 6" id="KW-0812">Transmembrane</keyword>
<feature type="transmembrane region" description="Helical" evidence="6">
    <location>
        <begin position="326"/>
        <end position="348"/>
    </location>
</feature>
<comment type="subcellular location">
    <subcellularLocation>
        <location evidence="1">Cell membrane</location>
        <topology evidence="1">Multi-pass membrane protein</topology>
    </subcellularLocation>
</comment>
<name>A0A0H3XJQ3_9MOLU</name>
<dbReference type="STRING" id="315358.SERIO_v1c05170"/>
<evidence type="ECO:0000256" key="6">
    <source>
        <dbReference type="SAM" id="Phobius"/>
    </source>
</evidence>
<reference evidence="7 8" key="1">
    <citation type="journal article" date="2015" name="Genome Biol. Evol.">
        <title>Found and Lost: The Fates of Horizontally Acquired Genes in Arthropod-Symbiotic Spiroplasma.</title>
        <authorList>
            <person name="Lo W.S."/>
            <person name="Gasparich G.E."/>
            <person name="Kuo C.H."/>
        </authorList>
    </citation>
    <scope>NUCLEOTIDE SEQUENCE [LARGE SCALE GENOMIC DNA]</scope>
    <source>
        <strain evidence="8">TDA-040725-5</strain>
    </source>
</reference>
<dbReference type="PANTHER" id="PTHR43823:SF3">
    <property type="entry name" value="MULTIDRUG EXPORT PROTEIN MEPA"/>
    <property type="match status" value="1"/>
</dbReference>
<feature type="transmembrane region" description="Helical" evidence="6">
    <location>
        <begin position="474"/>
        <end position="499"/>
    </location>
</feature>
<evidence type="ECO:0000313" key="8">
    <source>
        <dbReference type="Proteomes" id="UP000035661"/>
    </source>
</evidence>
<protein>
    <submittedName>
        <fullName evidence="7">MATE efflux family protein</fullName>
    </submittedName>
</protein>
<dbReference type="GO" id="GO:0042910">
    <property type="term" value="F:xenobiotic transmembrane transporter activity"/>
    <property type="evidence" value="ECO:0007669"/>
    <property type="project" value="InterPro"/>
</dbReference>
<organism evidence="7 8">
    <name type="scientific">Spiroplasma eriocheiris</name>
    <dbReference type="NCBI Taxonomy" id="315358"/>
    <lineage>
        <taxon>Bacteria</taxon>
        <taxon>Bacillati</taxon>
        <taxon>Mycoplasmatota</taxon>
        <taxon>Mollicutes</taxon>
        <taxon>Entomoplasmatales</taxon>
        <taxon>Spiroplasmataceae</taxon>
        <taxon>Spiroplasma</taxon>
    </lineage>
</organism>
<evidence type="ECO:0000256" key="3">
    <source>
        <dbReference type="ARBA" id="ARBA00022692"/>
    </source>
</evidence>
<feature type="transmembrane region" description="Helical" evidence="6">
    <location>
        <begin position="450"/>
        <end position="468"/>
    </location>
</feature>
<feature type="transmembrane region" description="Helical" evidence="6">
    <location>
        <begin position="101"/>
        <end position="121"/>
    </location>
</feature>
<keyword evidence="5 6" id="KW-0472">Membrane</keyword>
<dbReference type="RefSeq" id="WP_047791336.1">
    <property type="nucleotide sequence ID" value="NZ_CP011856.1"/>
</dbReference>
<evidence type="ECO:0000256" key="2">
    <source>
        <dbReference type="ARBA" id="ARBA00022475"/>
    </source>
</evidence>
<evidence type="ECO:0000256" key="5">
    <source>
        <dbReference type="ARBA" id="ARBA00023136"/>
    </source>
</evidence>
<feature type="transmembrane region" description="Helical" evidence="6">
    <location>
        <begin position="375"/>
        <end position="395"/>
    </location>
</feature>
<dbReference type="GO" id="GO:0005886">
    <property type="term" value="C:plasma membrane"/>
    <property type="evidence" value="ECO:0007669"/>
    <property type="project" value="UniProtKB-SubCell"/>
</dbReference>
<proteinExistence type="predicted"/>
<dbReference type="KEGG" id="seri:SERIO_v1c05170"/>
<feature type="transmembrane region" description="Helical" evidence="6">
    <location>
        <begin position="213"/>
        <end position="231"/>
    </location>
</feature>
<keyword evidence="2" id="KW-1003">Cell membrane</keyword>
<feature type="transmembrane region" description="Helical" evidence="6">
    <location>
        <begin position="295"/>
        <end position="314"/>
    </location>
</feature>